<name>A0A437A5H5_ARTFL</name>
<accession>A0A437A5H5</accession>
<gene>
    <name evidence="3" type="ORF">DFL_004728</name>
</gene>
<dbReference type="OrthoDB" id="5353914at2759"/>
<evidence type="ECO:0000256" key="1">
    <source>
        <dbReference type="SAM" id="MobiDB-lite"/>
    </source>
</evidence>
<dbReference type="Proteomes" id="UP000283090">
    <property type="component" value="Unassembled WGS sequence"/>
</dbReference>
<evidence type="ECO:0000313" key="3">
    <source>
        <dbReference type="EMBL" id="RVD86454.1"/>
    </source>
</evidence>
<dbReference type="AlphaFoldDB" id="A0A437A5H5"/>
<dbReference type="GeneID" id="93587039"/>
<dbReference type="VEuPathDB" id="FungiDB:DFL_004728"/>
<feature type="compositionally biased region" description="Basic and acidic residues" evidence="1">
    <location>
        <begin position="92"/>
        <end position="112"/>
    </location>
</feature>
<feature type="domain" description="Myb-like DNA-binding" evidence="2">
    <location>
        <begin position="10"/>
        <end position="57"/>
    </location>
</feature>
<comment type="caution">
    <text evidence="3">The sequence shown here is derived from an EMBL/GenBank/DDBJ whole genome shotgun (WGS) entry which is preliminary data.</text>
</comment>
<sequence length="112" mass="12480">MVANSSSVSDEEFLLRCIEHVNGGLKINFAEVAKDLGYASPAVAQNRMRNLRKKLHEKREAKGEAKDGTGPEVKKAKETNEKPKAKRGKKRKIEDTASKTENEEERGIENGE</sequence>
<evidence type="ECO:0000313" key="4">
    <source>
        <dbReference type="Proteomes" id="UP000283090"/>
    </source>
</evidence>
<evidence type="ECO:0000259" key="2">
    <source>
        <dbReference type="Pfam" id="PF22980"/>
    </source>
</evidence>
<organism evidence="3 4">
    <name type="scientific">Arthrobotrys flagrans</name>
    <name type="common">Nematode-trapping fungus</name>
    <name type="synonym">Trichothecium flagrans</name>
    <dbReference type="NCBI Taxonomy" id="97331"/>
    <lineage>
        <taxon>Eukaryota</taxon>
        <taxon>Fungi</taxon>
        <taxon>Dikarya</taxon>
        <taxon>Ascomycota</taxon>
        <taxon>Pezizomycotina</taxon>
        <taxon>Orbiliomycetes</taxon>
        <taxon>Orbiliales</taxon>
        <taxon>Orbiliaceae</taxon>
        <taxon>Arthrobotrys</taxon>
    </lineage>
</organism>
<dbReference type="Pfam" id="PF22980">
    <property type="entry name" value="Myb_DNA-bind_8"/>
    <property type="match status" value="1"/>
</dbReference>
<reference evidence="3 4" key="1">
    <citation type="submission" date="2019-01" db="EMBL/GenBank/DDBJ databases">
        <title>Intercellular communication is required for trap formation in the nematode-trapping fungus Duddingtonia flagrans.</title>
        <authorList>
            <person name="Youssar L."/>
            <person name="Wernet V."/>
            <person name="Hensel N."/>
            <person name="Hildebrandt H.-G."/>
            <person name="Fischer R."/>
        </authorList>
    </citation>
    <scope>NUCLEOTIDE SEQUENCE [LARGE SCALE GENOMIC DNA]</scope>
    <source>
        <strain evidence="3 4">CBS H-5679</strain>
    </source>
</reference>
<protein>
    <recommendedName>
        <fullName evidence="2">Myb-like DNA-binding domain-containing protein</fullName>
    </recommendedName>
</protein>
<proteinExistence type="predicted"/>
<keyword evidence="4" id="KW-1185">Reference proteome</keyword>
<feature type="compositionally biased region" description="Basic and acidic residues" evidence="1">
    <location>
        <begin position="57"/>
        <end position="83"/>
    </location>
</feature>
<dbReference type="InterPro" id="IPR054505">
    <property type="entry name" value="Myb_DNA-bind_8"/>
</dbReference>
<dbReference type="RefSeq" id="XP_067491998.1">
    <property type="nucleotide sequence ID" value="XM_067633872.1"/>
</dbReference>
<dbReference type="EMBL" id="SAEB01000006">
    <property type="protein sequence ID" value="RVD86454.1"/>
    <property type="molecule type" value="Genomic_DNA"/>
</dbReference>
<feature type="region of interest" description="Disordered" evidence="1">
    <location>
        <begin position="56"/>
        <end position="112"/>
    </location>
</feature>